<dbReference type="InterPro" id="IPR050266">
    <property type="entry name" value="AB_hydrolase_sf"/>
</dbReference>
<evidence type="ECO:0000256" key="1">
    <source>
        <dbReference type="ARBA" id="ARBA00022801"/>
    </source>
</evidence>
<evidence type="ECO:0000256" key="2">
    <source>
        <dbReference type="SAM" id="SignalP"/>
    </source>
</evidence>
<keyword evidence="5" id="KW-1185">Reference proteome</keyword>
<proteinExistence type="predicted"/>
<dbReference type="EMBL" id="BAAAGG010000005">
    <property type="protein sequence ID" value="GAA0757755.1"/>
    <property type="molecule type" value="Genomic_DNA"/>
</dbReference>
<name>A0ABP3VFM5_9FLAO</name>
<accession>A0ABP3VFM5</accession>
<comment type="caution">
    <text evidence="4">The sequence shown here is derived from an EMBL/GenBank/DDBJ whole genome shotgun (WGS) entry which is preliminary data.</text>
</comment>
<evidence type="ECO:0000313" key="5">
    <source>
        <dbReference type="Proteomes" id="UP001500185"/>
    </source>
</evidence>
<evidence type="ECO:0000259" key="3">
    <source>
        <dbReference type="Pfam" id="PF12146"/>
    </source>
</evidence>
<protein>
    <submittedName>
        <fullName evidence="4">Alpha/beta hydrolase</fullName>
    </submittedName>
</protein>
<dbReference type="RefSeq" id="WP_224453962.1">
    <property type="nucleotide sequence ID" value="NZ_BAAAGG010000005.1"/>
</dbReference>
<feature type="signal peptide" evidence="2">
    <location>
        <begin position="1"/>
        <end position="22"/>
    </location>
</feature>
<feature type="chain" id="PRO_5046890973" evidence="2">
    <location>
        <begin position="23"/>
        <end position="318"/>
    </location>
</feature>
<organism evidence="4 5">
    <name type="scientific">Psychroflexus lacisalsi</name>
    <dbReference type="NCBI Taxonomy" id="503928"/>
    <lineage>
        <taxon>Bacteria</taxon>
        <taxon>Pseudomonadati</taxon>
        <taxon>Bacteroidota</taxon>
        <taxon>Flavobacteriia</taxon>
        <taxon>Flavobacteriales</taxon>
        <taxon>Flavobacteriaceae</taxon>
        <taxon>Psychroflexus</taxon>
    </lineage>
</organism>
<dbReference type="PANTHER" id="PTHR43798">
    <property type="entry name" value="MONOACYLGLYCEROL LIPASE"/>
    <property type="match status" value="1"/>
</dbReference>
<dbReference type="InterPro" id="IPR022742">
    <property type="entry name" value="Hydrolase_4"/>
</dbReference>
<dbReference type="Pfam" id="PF12146">
    <property type="entry name" value="Hydrolase_4"/>
    <property type="match status" value="1"/>
</dbReference>
<dbReference type="PANTHER" id="PTHR43798:SF31">
    <property type="entry name" value="AB HYDROLASE SUPERFAMILY PROTEIN YCLE"/>
    <property type="match status" value="1"/>
</dbReference>
<reference evidence="5" key="1">
    <citation type="journal article" date="2019" name="Int. J. Syst. Evol. Microbiol.">
        <title>The Global Catalogue of Microorganisms (GCM) 10K type strain sequencing project: providing services to taxonomists for standard genome sequencing and annotation.</title>
        <authorList>
            <consortium name="The Broad Institute Genomics Platform"/>
            <consortium name="The Broad Institute Genome Sequencing Center for Infectious Disease"/>
            <person name="Wu L."/>
            <person name="Ma J."/>
        </authorList>
    </citation>
    <scope>NUCLEOTIDE SEQUENCE [LARGE SCALE GENOMIC DNA]</scope>
    <source>
        <strain evidence="5">JCM 16231</strain>
    </source>
</reference>
<dbReference type="Proteomes" id="UP001500185">
    <property type="component" value="Unassembled WGS sequence"/>
</dbReference>
<dbReference type="Gene3D" id="3.40.50.1820">
    <property type="entry name" value="alpha/beta hydrolase"/>
    <property type="match status" value="1"/>
</dbReference>
<dbReference type="GO" id="GO:0016787">
    <property type="term" value="F:hydrolase activity"/>
    <property type="evidence" value="ECO:0007669"/>
    <property type="project" value="UniProtKB-KW"/>
</dbReference>
<sequence>MKNTLKVIVIMSWMLWISPQLSAQSTSTYSLETIDQWIQEQESKVPDLKTDNNAMISWAGESGVQTDIAFVYLHGFGASRMEAEPVVSKLAEEYKANVYYSRLKGHGRSGVEGFEELTKENYLDSAEDALKVVKLLGKKVVLISTSTGGTLSLHLASKHNDIAGLLLYSPFVGLKNPMMGQITTPKGREMFKSMIGGEVQKMDRKDPENKYWSTEYHINAYVALIGMLQETMTEETFEAVTCPVFLAYYYKNEKEQDQVVSVSAMLDMYEQLGTVASNKQKEAFPNTANHVIASDLRSKDWESVFTSSQKFIDHKIMQ</sequence>
<keyword evidence="2" id="KW-0732">Signal</keyword>
<feature type="domain" description="Serine aminopeptidase S33" evidence="3">
    <location>
        <begin position="69"/>
        <end position="187"/>
    </location>
</feature>
<keyword evidence="1 4" id="KW-0378">Hydrolase</keyword>
<dbReference type="InterPro" id="IPR029058">
    <property type="entry name" value="AB_hydrolase_fold"/>
</dbReference>
<evidence type="ECO:0000313" key="4">
    <source>
        <dbReference type="EMBL" id="GAA0757755.1"/>
    </source>
</evidence>
<dbReference type="SUPFAM" id="SSF53474">
    <property type="entry name" value="alpha/beta-Hydrolases"/>
    <property type="match status" value="1"/>
</dbReference>
<gene>
    <name evidence="4" type="ORF">GCM10009433_14300</name>
</gene>